<reference evidence="1 2" key="1">
    <citation type="journal article" date="2017" name="Front. Microbiol.">
        <title>Genomic Characterization of Dairy Associated Leuconostoc Species and Diversity of Leuconostocs in Undefined Mixed Mesophilic Starter Cultures.</title>
        <authorList>
            <person name="Frantzen C.A."/>
            <person name="Kot W."/>
            <person name="Pedersen T.B."/>
            <person name="Ardo Y.M."/>
            <person name="Broadbent J.R."/>
            <person name="Neve H."/>
            <person name="Hansen L.H."/>
            <person name="Dal Bello F."/>
            <person name="Ostlie H.M."/>
            <person name="Kleppen H.P."/>
            <person name="Vogensen F.K."/>
            <person name="Holo H."/>
        </authorList>
    </citation>
    <scope>NUCLEOTIDE SEQUENCE [LARGE SCALE GENOMIC DNA]</scope>
    <source>
        <strain evidence="1 2">LMGCF08</strain>
    </source>
</reference>
<evidence type="ECO:0000313" key="2">
    <source>
        <dbReference type="Proteomes" id="UP000192288"/>
    </source>
</evidence>
<proteinExistence type="predicted"/>
<sequence length="86" mass="10076">MNQIDAVIGDIKEMFAKQPNTIYEVRVVDQIYSKKVNIFFEWYKIGKATTSQQIARLDSSYTEQIPEIIKKIRKETGLTVRTNIYD</sequence>
<accession>A0A1X0VCD8</accession>
<name>A0A1X0VCD8_LEUPS</name>
<comment type="caution">
    <text evidence="1">The sequence shown here is derived from an EMBL/GenBank/DDBJ whole genome shotgun (WGS) entry which is preliminary data.</text>
</comment>
<dbReference type="eggNOG" id="ENOG50308I0">
    <property type="taxonomic scope" value="Bacteria"/>
</dbReference>
<organism evidence="1 2">
    <name type="scientific">Leuconostoc pseudomesenteroides</name>
    <dbReference type="NCBI Taxonomy" id="33968"/>
    <lineage>
        <taxon>Bacteria</taxon>
        <taxon>Bacillati</taxon>
        <taxon>Bacillota</taxon>
        <taxon>Bacilli</taxon>
        <taxon>Lactobacillales</taxon>
        <taxon>Lactobacillaceae</taxon>
        <taxon>Leuconostoc</taxon>
    </lineage>
</organism>
<gene>
    <name evidence="1" type="ORF">BMR96_08015</name>
</gene>
<dbReference type="AlphaFoldDB" id="A0A1X0VCD8"/>
<dbReference type="Proteomes" id="UP000192288">
    <property type="component" value="Unassembled WGS sequence"/>
</dbReference>
<protein>
    <submittedName>
        <fullName evidence="1">Uncharacterized protein</fullName>
    </submittedName>
</protein>
<dbReference type="EMBL" id="MPLS01000032">
    <property type="protein sequence ID" value="ORI97279.1"/>
    <property type="molecule type" value="Genomic_DNA"/>
</dbReference>
<dbReference type="RefSeq" id="WP_080519414.1">
    <property type="nucleotide sequence ID" value="NZ_MPLS01000032.1"/>
</dbReference>
<evidence type="ECO:0000313" key="1">
    <source>
        <dbReference type="EMBL" id="ORI97279.1"/>
    </source>
</evidence>